<keyword evidence="1" id="KW-1133">Transmembrane helix</keyword>
<keyword evidence="1" id="KW-0812">Transmembrane</keyword>
<dbReference type="Gene3D" id="1.25.40.590">
    <property type="entry name" value="Type IV / VI secretion system, DotU"/>
    <property type="match status" value="1"/>
</dbReference>
<protein>
    <submittedName>
        <fullName evidence="3">DotU family type IV/VI secretion system protein</fullName>
    </submittedName>
</protein>
<dbReference type="RefSeq" id="WP_167092472.1">
    <property type="nucleotide sequence ID" value="NZ_WHJG01000045.1"/>
</dbReference>
<evidence type="ECO:0000313" key="4">
    <source>
        <dbReference type="Proteomes" id="UP000621455"/>
    </source>
</evidence>
<sequence length="259" mass="27957">MTLHDNPGRDGGDDLASVQFRHFTAVLTQAAAAAAKLGENEARSGAEALSGQLAQLIELQTLEAGRRGGKAGLEAELQARFLKAALADEVLLHTDWAGRAHWRHVLIEARLFNTAHAGQQVFADVDQLLREREPARRGVARLYLSLLSLGFQGRYRDSAALGRIADYRRELFEFIYQRAADLGGRDAVVAEQAYASTLSHGAARRLSKLSRRGMTLALVMLLLLGLSEIAWLWQSWPVRQAVGAALAAAPAAAGGVAPC</sequence>
<dbReference type="InterPro" id="IPR017732">
    <property type="entry name" value="T4/T6SS_DotU"/>
</dbReference>
<dbReference type="InterPro" id="IPR038522">
    <property type="entry name" value="T4/T6SS_DotU_sf"/>
</dbReference>
<dbReference type="PANTHER" id="PTHR38033">
    <property type="entry name" value="MEMBRANE PROTEIN-RELATED"/>
    <property type="match status" value="1"/>
</dbReference>
<feature type="domain" description="Type IV / VI secretion system DotU" evidence="2">
    <location>
        <begin position="25"/>
        <end position="225"/>
    </location>
</feature>
<organism evidence="3 4">
    <name type="scientific">Massilia frigida</name>
    <dbReference type="NCBI Taxonomy" id="2609281"/>
    <lineage>
        <taxon>Bacteria</taxon>
        <taxon>Pseudomonadati</taxon>
        <taxon>Pseudomonadota</taxon>
        <taxon>Betaproteobacteria</taxon>
        <taxon>Burkholderiales</taxon>
        <taxon>Oxalobacteraceae</taxon>
        <taxon>Telluria group</taxon>
        <taxon>Massilia</taxon>
    </lineage>
</organism>
<dbReference type="Pfam" id="PF09850">
    <property type="entry name" value="DotU"/>
    <property type="match status" value="1"/>
</dbReference>
<dbReference type="Proteomes" id="UP000621455">
    <property type="component" value="Unassembled WGS sequence"/>
</dbReference>
<accession>A0ABX0NI23</accession>
<proteinExistence type="predicted"/>
<reference evidence="3 4" key="1">
    <citation type="submission" date="2019-10" db="EMBL/GenBank/DDBJ databases">
        <title>Taxonomy of Antarctic Massilia spp.: description of Massilia rubra sp. nov., Massilia aquatica sp. nov., Massilia mucilaginosa sp. nov., Massilia frigida sp. nov. isolated from streams, lakes and regoliths.</title>
        <authorList>
            <person name="Holochova P."/>
            <person name="Sedlacek I."/>
            <person name="Kralova S."/>
            <person name="Maslanova I."/>
            <person name="Busse H.-J."/>
            <person name="Stankova E."/>
            <person name="Vrbovska V."/>
            <person name="Kovarovic V."/>
            <person name="Bartak M."/>
            <person name="Svec P."/>
            <person name="Pantucek R."/>
        </authorList>
    </citation>
    <scope>NUCLEOTIDE SEQUENCE [LARGE SCALE GENOMIC DNA]</scope>
    <source>
        <strain evidence="3 4">CCM 8695</strain>
    </source>
</reference>
<keyword evidence="1" id="KW-0472">Membrane</keyword>
<evidence type="ECO:0000256" key="1">
    <source>
        <dbReference type="SAM" id="Phobius"/>
    </source>
</evidence>
<name>A0ABX0NI23_9BURK</name>
<feature type="transmembrane region" description="Helical" evidence="1">
    <location>
        <begin position="214"/>
        <end position="233"/>
    </location>
</feature>
<evidence type="ECO:0000259" key="2">
    <source>
        <dbReference type="Pfam" id="PF09850"/>
    </source>
</evidence>
<dbReference type="PANTHER" id="PTHR38033:SF1">
    <property type="entry name" value="DOTU FAMILY TYPE IV_VI SECRETION SYSTEM PROTEIN"/>
    <property type="match status" value="1"/>
</dbReference>
<keyword evidence="4" id="KW-1185">Reference proteome</keyword>
<dbReference type="EMBL" id="WHJG01000045">
    <property type="protein sequence ID" value="NHZ83174.1"/>
    <property type="molecule type" value="Genomic_DNA"/>
</dbReference>
<evidence type="ECO:0000313" key="3">
    <source>
        <dbReference type="EMBL" id="NHZ83174.1"/>
    </source>
</evidence>
<gene>
    <name evidence="3" type="ORF">F2P44_28445</name>
</gene>
<comment type="caution">
    <text evidence="3">The sequence shown here is derived from an EMBL/GenBank/DDBJ whole genome shotgun (WGS) entry which is preliminary data.</text>
</comment>